<dbReference type="InterPro" id="IPR044130">
    <property type="entry name" value="CuRO_2_Fet3-like"/>
</dbReference>
<keyword evidence="12" id="KW-1185">Reference proteome</keyword>
<dbReference type="AlphaFoldDB" id="A0A6G1HD40"/>
<evidence type="ECO:0000256" key="7">
    <source>
        <dbReference type="SAM" id="SignalP"/>
    </source>
</evidence>
<proteinExistence type="inferred from homology"/>
<dbReference type="InterPro" id="IPR001117">
    <property type="entry name" value="Cu-oxidase_2nd"/>
</dbReference>
<keyword evidence="5" id="KW-0186">Copper</keyword>
<organism evidence="11 12">
    <name type="scientific">Aulographum hederae CBS 113979</name>
    <dbReference type="NCBI Taxonomy" id="1176131"/>
    <lineage>
        <taxon>Eukaryota</taxon>
        <taxon>Fungi</taxon>
        <taxon>Dikarya</taxon>
        <taxon>Ascomycota</taxon>
        <taxon>Pezizomycotina</taxon>
        <taxon>Dothideomycetes</taxon>
        <taxon>Pleosporomycetidae</taxon>
        <taxon>Aulographales</taxon>
        <taxon>Aulographaceae</taxon>
    </lineage>
</organism>
<dbReference type="Proteomes" id="UP000800041">
    <property type="component" value="Unassembled WGS sequence"/>
</dbReference>
<feature type="signal peptide" evidence="7">
    <location>
        <begin position="1"/>
        <end position="17"/>
    </location>
</feature>
<protein>
    <submittedName>
        <fullName evidence="11">Multicopper oxidase</fullName>
    </submittedName>
</protein>
<feature type="domain" description="Plastocyanin-like" evidence="10">
    <location>
        <begin position="19"/>
        <end position="122"/>
    </location>
</feature>
<dbReference type="InterPro" id="IPR011707">
    <property type="entry name" value="Cu-oxidase-like_N"/>
</dbReference>
<feature type="chain" id="PRO_5026134764" evidence="7">
    <location>
        <begin position="18"/>
        <end position="596"/>
    </location>
</feature>
<dbReference type="EMBL" id="ML977141">
    <property type="protein sequence ID" value="KAF1990848.1"/>
    <property type="molecule type" value="Genomic_DNA"/>
</dbReference>
<keyword evidence="2" id="KW-0479">Metal-binding</keyword>
<dbReference type="Pfam" id="PF07732">
    <property type="entry name" value="Cu-oxidase_3"/>
    <property type="match status" value="1"/>
</dbReference>
<feature type="domain" description="Plastocyanin-like" evidence="8">
    <location>
        <begin position="132"/>
        <end position="262"/>
    </location>
</feature>
<reference evidence="11" key="1">
    <citation type="journal article" date="2020" name="Stud. Mycol.">
        <title>101 Dothideomycetes genomes: a test case for predicting lifestyles and emergence of pathogens.</title>
        <authorList>
            <person name="Haridas S."/>
            <person name="Albert R."/>
            <person name="Binder M."/>
            <person name="Bloem J."/>
            <person name="Labutti K."/>
            <person name="Salamov A."/>
            <person name="Andreopoulos B."/>
            <person name="Baker S."/>
            <person name="Barry K."/>
            <person name="Bills G."/>
            <person name="Bluhm B."/>
            <person name="Cannon C."/>
            <person name="Castanera R."/>
            <person name="Culley D."/>
            <person name="Daum C."/>
            <person name="Ezra D."/>
            <person name="Gonzalez J."/>
            <person name="Henrissat B."/>
            <person name="Kuo A."/>
            <person name="Liang C."/>
            <person name="Lipzen A."/>
            <person name="Lutzoni F."/>
            <person name="Magnuson J."/>
            <person name="Mondo S."/>
            <person name="Nolan M."/>
            <person name="Ohm R."/>
            <person name="Pangilinan J."/>
            <person name="Park H.-J."/>
            <person name="Ramirez L."/>
            <person name="Alfaro M."/>
            <person name="Sun H."/>
            <person name="Tritt A."/>
            <person name="Yoshinaga Y."/>
            <person name="Zwiers L.-H."/>
            <person name="Turgeon B."/>
            <person name="Goodwin S."/>
            <person name="Spatafora J."/>
            <person name="Crous P."/>
            <person name="Grigoriev I."/>
        </authorList>
    </citation>
    <scope>NUCLEOTIDE SEQUENCE</scope>
    <source>
        <strain evidence="11">CBS 113979</strain>
    </source>
</reference>
<dbReference type="SUPFAM" id="SSF49503">
    <property type="entry name" value="Cupredoxins"/>
    <property type="match status" value="3"/>
</dbReference>
<evidence type="ECO:0000259" key="9">
    <source>
        <dbReference type="Pfam" id="PF07731"/>
    </source>
</evidence>
<feature type="compositionally biased region" description="Gly residues" evidence="6">
    <location>
        <begin position="585"/>
        <end position="596"/>
    </location>
</feature>
<accession>A0A6G1HD40</accession>
<comment type="similarity">
    <text evidence="1">Belongs to the multicopper oxidase family.</text>
</comment>
<evidence type="ECO:0000256" key="5">
    <source>
        <dbReference type="ARBA" id="ARBA00023008"/>
    </source>
</evidence>
<gene>
    <name evidence="11" type="ORF">K402DRAFT_204763</name>
</gene>
<dbReference type="GO" id="GO:0033573">
    <property type="term" value="C:high-affinity iron permease complex"/>
    <property type="evidence" value="ECO:0007669"/>
    <property type="project" value="TreeGrafter"/>
</dbReference>
<dbReference type="CDD" id="cd13877">
    <property type="entry name" value="CuRO_2_Fet3p_like"/>
    <property type="match status" value="1"/>
</dbReference>
<evidence type="ECO:0000313" key="11">
    <source>
        <dbReference type="EMBL" id="KAF1990848.1"/>
    </source>
</evidence>
<evidence type="ECO:0000256" key="2">
    <source>
        <dbReference type="ARBA" id="ARBA00022723"/>
    </source>
</evidence>
<evidence type="ECO:0000256" key="4">
    <source>
        <dbReference type="ARBA" id="ARBA00023002"/>
    </source>
</evidence>
<dbReference type="Pfam" id="PF07731">
    <property type="entry name" value="Cu-oxidase_2"/>
    <property type="match status" value="1"/>
</dbReference>
<dbReference type="PANTHER" id="PTHR11709">
    <property type="entry name" value="MULTI-COPPER OXIDASE"/>
    <property type="match status" value="1"/>
</dbReference>
<dbReference type="PROSITE" id="PS00080">
    <property type="entry name" value="MULTICOPPER_OXIDASE2"/>
    <property type="match status" value="1"/>
</dbReference>
<dbReference type="InterPro" id="IPR008972">
    <property type="entry name" value="Cupredoxin"/>
</dbReference>
<dbReference type="GO" id="GO:0005507">
    <property type="term" value="F:copper ion binding"/>
    <property type="evidence" value="ECO:0007669"/>
    <property type="project" value="InterPro"/>
</dbReference>
<dbReference type="InterPro" id="IPR002355">
    <property type="entry name" value="Cu_oxidase_Cu_BS"/>
</dbReference>
<dbReference type="OrthoDB" id="2121828at2759"/>
<keyword evidence="3 7" id="KW-0732">Signal</keyword>
<dbReference type="PANTHER" id="PTHR11709:SF361">
    <property type="entry name" value="IRON TRANSPORT MULTICOPPER OXIDASE FET3"/>
    <property type="match status" value="1"/>
</dbReference>
<dbReference type="GO" id="GO:0010106">
    <property type="term" value="P:cellular response to iron ion starvation"/>
    <property type="evidence" value="ECO:0007669"/>
    <property type="project" value="TreeGrafter"/>
</dbReference>
<evidence type="ECO:0000256" key="6">
    <source>
        <dbReference type="SAM" id="MobiDB-lite"/>
    </source>
</evidence>
<dbReference type="InterPro" id="IPR045087">
    <property type="entry name" value="Cu-oxidase_fam"/>
</dbReference>
<evidence type="ECO:0000313" key="12">
    <source>
        <dbReference type="Proteomes" id="UP000800041"/>
    </source>
</evidence>
<feature type="region of interest" description="Disordered" evidence="6">
    <location>
        <begin position="556"/>
        <end position="596"/>
    </location>
</feature>
<dbReference type="InterPro" id="IPR011706">
    <property type="entry name" value="Cu-oxidase_C"/>
</dbReference>
<dbReference type="GO" id="GO:0033215">
    <property type="term" value="P:reductive iron assimilation"/>
    <property type="evidence" value="ECO:0007669"/>
    <property type="project" value="TreeGrafter"/>
</dbReference>
<feature type="compositionally biased region" description="Low complexity" evidence="6">
    <location>
        <begin position="556"/>
        <end position="568"/>
    </location>
</feature>
<feature type="domain" description="Plastocyanin-like" evidence="9">
    <location>
        <begin position="340"/>
        <end position="471"/>
    </location>
</feature>
<keyword evidence="4" id="KW-0560">Oxidoreductase</keyword>
<evidence type="ECO:0000259" key="10">
    <source>
        <dbReference type="Pfam" id="PF07732"/>
    </source>
</evidence>
<sequence length="596" mass="65277">MVPLFILFLGLCQTILADKTYIGVNGKWPCPAIDVMAGETVTVNINNKLGNQSTAMHWHGLDQRDTYQMDGPAAVTQCPIPPGSRFTYKWKADRPGSFWYHAHNKGQYVDGLRGPLIIRDPNPPWKNQVEKEFTVTMSDWYHTQMPFLLHEYQSTSNPDGKEPIPDAGLLNDGQGAKYNVKPGKTYLFRFINMGAFPSFFINFKNHKMTIVEMDAVYTQPTEVNTFYCGVAMRYTVLVTMNADASQNYGILALLDTSMFEGQTSSNPNFQAAVMGQLVYNKNAPDAAPHNPVMPPVDDAAIAPLDNSPLLGPVDRQIILNTGFTTINGIHRAQINNITYLEPKVPTLYTALSMSNRKAQDMSVYGKDVNPIPIKSGEIVEVVINNNDNAGHPWHMHGRTFQVVARSGGGVLPAGAYNPDNLQLPATPMRRDTVGVRPGGWVVLRFKGTHILHCHIEWHVAGGLTATLIESPELLDEKIPLGHKLACIKQNMPYFGNAAGRIFMVENTDGANDGVQQENWGALYSNKDRRRAADMLAAGNTAKRDVFGKRAPQLDLLGLPGGAADEPSSSPAPPEGKKPSIVFDGSKGGGWGGPLGR</sequence>
<evidence type="ECO:0000256" key="3">
    <source>
        <dbReference type="ARBA" id="ARBA00022729"/>
    </source>
</evidence>
<dbReference type="Gene3D" id="2.60.40.420">
    <property type="entry name" value="Cupredoxins - blue copper proteins"/>
    <property type="match status" value="3"/>
</dbReference>
<evidence type="ECO:0000256" key="1">
    <source>
        <dbReference type="ARBA" id="ARBA00010609"/>
    </source>
</evidence>
<evidence type="ECO:0000259" key="8">
    <source>
        <dbReference type="Pfam" id="PF00394"/>
    </source>
</evidence>
<dbReference type="Pfam" id="PF00394">
    <property type="entry name" value="Cu-oxidase"/>
    <property type="match status" value="1"/>
</dbReference>
<name>A0A6G1HD40_9PEZI</name>
<dbReference type="GO" id="GO:0004322">
    <property type="term" value="F:ferroxidase activity"/>
    <property type="evidence" value="ECO:0007669"/>
    <property type="project" value="TreeGrafter"/>
</dbReference>